<reference evidence="2" key="1">
    <citation type="submission" date="2023-08" db="EMBL/GenBank/DDBJ databases">
        <authorList>
            <person name="Alioto T."/>
            <person name="Alioto T."/>
            <person name="Gomez Garrido J."/>
        </authorList>
    </citation>
    <scope>NUCLEOTIDE SEQUENCE</scope>
</reference>
<feature type="compositionally biased region" description="Low complexity" evidence="1">
    <location>
        <begin position="126"/>
        <end position="141"/>
    </location>
</feature>
<gene>
    <name evidence="2" type="ORF">OCTVUL_1B009208</name>
</gene>
<organism evidence="2 3">
    <name type="scientific">Octopus vulgaris</name>
    <name type="common">Common octopus</name>
    <dbReference type="NCBI Taxonomy" id="6645"/>
    <lineage>
        <taxon>Eukaryota</taxon>
        <taxon>Metazoa</taxon>
        <taxon>Spiralia</taxon>
        <taxon>Lophotrochozoa</taxon>
        <taxon>Mollusca</taxon>
        <taxon>Cephalopoda</taxon>
        <taxon>Coleoidea</taxon>
        <taxon>Octopodiformes</taxon>
        <taxon>Octopoda</taxon>
        <taxon>Incirrata</taxon>
        <taxon>Octopodidae</taxon>
        <taxon>Octopus</taxon>
    </lineage>
</organism>
<dbReference type="EMBL" id="OX597836">
    <property type="protein sequence ID" value="CAI9739518.1"/>
    <property type="molecule type" value="Genomic_DNA"/>
</dbReference>
<keyword evidence="3" id="KW-1185">Reference proteome</keyword>
<name>A0AA36BS02_OCTVU</name>
<feature type="region of interest" description="Disordered" evidence="1">
    <location>
        <begin position="109"/>
        <end position="147"/>
    </location>
</feature>
<accession>A0AA36BS02</accession>
<evidence type="ECO:0000313" key="3">
    <source>
        <dbReference type="Proteomes" id="UP001162480"/>
    </source>
</evidence>
<evidence type="ECO:0000313" key="2">
    <source>
        <dbReference type="EMBL" id="CAI9739518.1"/>
    </source>
</evidence>
<protein>
    <submittedName>
        <fullName evidence="2">Josephin-1-like isoform X2</fullName>
    </submittedName>
</protein>
<sequence length="147" mass="17037">MREIKGFVIHTCSRGGRGGHWLTIALIRRAFYKIDSLLPYVIKIGDQEALFTHLAEEIKNKRTMLFCLVNEGTVYDDSWMKELKIKERTTHFCDNRRKHWIEHKLGHPLRKSQKTMHIPPTSSGLSQNINDESDNSSENSQKGCNLL</sequence>
<proteinExistence type="predicted"/>
<dbReference type="AlphaFoldDB" id="A0AA36BS02"/>
<dbReference type="Proteomes" id="UP001162480">
    <property type="component" value="Chromosome 23"/>
</dbReference>
<evidence type="ECO:0000256" key="1">
    <source>
        <dbReference type="SAM" id="MobiDB-lite"/>
    </source>
</evidence>